<evidence type="ECO:0000313" key="2">
    <source>
        <dbReference type="Proteomes" id="UP000076154"/>
    </source>
</evidence>
<reference evidence="1" key="1">
    <citation type="submission" date="2018-04" db="EMBL/GenBank/DDBJ databases">
        <title>Whole genome sequencing of Hypsizygus marmoreus.</title>
        <authorList>
            <person name="Choi I.-G."/>
            <person name="Min B."/>
            <person name="Kim J.-G."/>
            <person name="Kim S."/>
            <person name="Oh Y.-L."/>
            <person name="Kong W.-S."/>
            <person name="Park H."/>
            <person name="Jeong J."/>
            <person name="Song E.-S."/>
        </authorList>
    </citation>
    <scope>NUCLEOTIDE SEQUENCE [LARGE SCALE GENOMIC DNA]</scope>
    <source>
        <strain evidence="1">51987-8</strain>
    </source>
</reference>
<dbReference type="AlphaFoldDB" id="A0A369JB16"/>
<evidence type="ECO:0000313" key="1">
    <source>
        <dbReference type="EMBL" id="RDB17807.1"/>
    </source>
</evidence>
<comment type="caution">
    <text evidence="1">The sequence shown here is derived from an EMBL/GenBank/DDBJ whole genome shotgun (WGS) entry which is preliminary data.</text>
</comment>
<accession>A0A369JB16</accession>
<dbReference type="Proteomes" id="UP000076154">
    <property type="component" value="Unassembled WGS sequence"/>
</dbReference>
<proteinExistence type="predicted"/>
<gene>
    <name evidence="1" type="ORF">Hypma_000671</name>
</gene>
<organism evidence="1 2">
    <name type="scientific">Hypsizygus marmoreus</name>
    <name type="common">White beech mushroom</name>
    <name type="synonym">Agaricus marmoreus</name>
    <dbReference type="NCBI Taxonomy" id="39966"/>
    <lineage>
        <taxon>Eukaryota</taxon>
        <taxon>Fungi</taxon>
        <taxon>Dikarya</taxon>
        <taxon>Basidiomycota</taxon>
        <taxon>Agaricomycotina</taxon>
        <taxon>Agaricomycetes</taxon>
        <taxon>Agaricomycetidae</taxon>
        <taxon>Agaricales</taxon>
        <taxon>Tricholomatineae</taxon>
        <taxon>Lyophyllaceae</taxon>
        <taxon>Hypsizygus</taxon>
    </lineage>
</organism>
<sequence length="749" mass="85238">MVTAVGNQVGEDSEMMKEEVELWMRNPVELVKELIGNPAFAPYMAYHPERAYRDQAQTERIYDELWTGEWWWKAQENLPNDRTIAPLILASDKTQLSQFQGDKKAWPVYLTIGNISKDIRRQPSAHATVLVGYLPVTKLECFTKGTRSLAGYRLFHHCMALMLEPLVDTGKNGVEMICADGRVRRVHSILAAYVADYPEQCLIACCNENCCPKCTVDPKRRGDLLHSLLHDVSTTLDILEKHKRGKDPHQFDDQGLRAIYTPFWSSLPHCDIFSCFTPDLLHQLHKGVFKDHLVKWCISIVGEAEVDRRFKAMSGYPGLRHFKKGISFVSQWTGTEHKEMQKVFIGILAGAVNSKVLTVARALLDFIYYSQFHSHTSRTLAALETCLRTFHKYKDIFIIREHFNIPKFHMIIHYIEAIRALGSADGYNSESPECLHIDFAKAAYDASNKRDYTEQMALWLQRQEAMALRASFLVWVRNQLPAILKEREKEDEWELESDHEDAEAETDAVGHASLPAHALMTYQMAKKAPFRNVTVSRLISDFGTVDFVPALTAFLRTASPNSTVLPGPFDRFDCFKQIDVFLPPNRHLSEQPHTDQIRTTLPVPRRGRKQAVPAHFDTALIVEDPKKYLELGGFAGLRVAQVRVLFSLPCQFGIHLHPLAYVEWFTPIRLPDEQSGMHVISRSTHQRRRNAAVVSACHLVRGCHLMGKSGGKINTQWTTDNVLDMATSFYLNPYINVDTFSIVKSGNNG</sequence>
<dbReference type="OrthoDB" id="2418900at2759"/>
<dbReference type="InterPro" id="IPR041078">
    <property type="entry name" value="Plavaka"/>
</dbReference>
<dbReference type="STRING" id="39966.A0A369JB16"/>
<dbReference type="InParanoid" id="A0A369JB16"/>
<name>A0A369JB16_HYPMA</name>
<keyword evidence="2" id="KW-1185">Reference proteome</keyword>
<dbReference type="EMBL" id="LUEZ02000107">
    <property type="protein sequence ID" value="RDB17807.1"/>
    <property type="molecule type" value="Genomic_DNA"/>
</dbReference>
<dbReference type="Pfam" id="PF18759">
    <property type="entry name" value="Plavaka"/>
    <property type="match status" value="1"/>
</dbReference>
<protein>
    <submittedName>
        <fullName evidence="1">Uncharacterized protein</fullName>
    </submittedName>
</protein>